<evidence type="ECO:0000313" key="2">
    <source>
        <dbReference type="EMBL" id="AQT67463.1"/>
    </source>
</evidence>
<sequence>MNHLLSFIDFDALVIIGPAAGITVYEFLRLRHRKKHGITAEQELAKIKKFPTWQIFWTIVTALLTLSLMMYWLVKTTDFPAYLAFIIVASVTLIDLALFAFLKKWCENQIKKNQQQDQNNETEQNPPAA</sequence>
<feature type="transmembrane region" description="Helical" evidence="1">
    <location>
        <begin position="80"/>
        <end position="102"/>
    </location>
</feature>
<reference evidence="3" key="1">
    <citation type="submission" date="2017-02" db="EMBL/GenBank/DDBJ databases">
        <title>Comparative genomics and description of representatives of a novel lineage of planctomycetes thriving in anoxic sediments.</title>
        <authorList>
            <person name="Spring S."/>
            <person name="Bunk B."/>
            <person name="Sproer C."/>
        </authorList>
    </citation>
    <scope>NUCLEOTIDE SEQUENCE [LARGE SCALE GENOMIC DNA]</scope>
    <source>
        <strain evidence="3">ST-NAGAB-D1</strain>
    </source>
</reference>
<gene>
    <name evidence="2" type="ORF">STSP2_00610</name>
</gene>
<feature type="transmembrane region" description="Helical" evidence="1">
    <location>
        <begin position="55"/>
        <end position="74"/>
    </location>
</feature>
<accession>A0A1U9NHR4</accession>
<feature type="transmembrane region" description="Helical" evidence="1">
    <location>
        <begin position="12"/>
        <end position="28"/>
    </location>
</feature>
<evidence type="ECO:0000256" key="1">
    <source>
        <dbReference type="SAM" id="Phobius"/>
    </source>
</evidence>
<dbReference type="KEGG" id="alus:STSP2_00610"/>
<keyword evidence="3" id="KW-1185">Reference proteome</keyword>
<keyword evidence="1" id="KW-1133">Transmembrane helix</keyword>
<dbReference type="EMBL" id="CP019791">
    <property type="protein sequence ID" value="AQT67463.1"/>
    <property type="molecule type" value="Genomic_DNA"/>
</dbReference>
<protein>
    <submittedName>
        <fullName evidence="2">Uncharacterized protein</fullName>
    </submittedName>
</protein>
<keyword evidence="1" id="KW-0472">Membrane</keyword>
<keyword evidence="1" id="KW-0812">Transmembrane</keyword>
<organism evidence="2 3">
    <name type="scientific">Anaerohalosphaera lusitana</name>
    <dbReference type="NCBI Taxonomy" id="1936003"/>
    <lineage>
        <taxon>Bacteria</taxon>
        <taxon>Pseudomonadati</taxon>
        <taxon>Planctomycetota</taxon>
        <taxon>Phycisphaerae</taxon>
        <taxon>Sedimentisphaerales</taxon>
        <taxon>Anaerohalosphaeraceae</taxon>
        <taxon>Anaerohalosphaera</taxon>
    </lineage>
</organism>
<proteinExistence type="predicted"/>
<name>A0A1U9NHR4_9BACT</name>
<dbReference type="AlphaFoldDB" id="A0A1U9NHR4"/>
<evidence type="ECO:0000313" key="3">
    <source>
        <dbReference type="Proteomes" id="UP000189674"/>
    </source>
</evidence>
<dbReference type="Proteomes" id="UP000189674">
    <property type="component" value="Chromosome"/>
</dbReference>
<dbReference type="STRING" id="1936003.STSP2_00610"/>
<dbReference type="RefSeq" id="WP_146659724.1">
    <property type="nucleotide sequence ID" value="NZ_CP019791.1"/>
</dbReference>